<gene>
    <name evidence="12" type="ORF">J3Q64DRAFT_1660055</name>
</gene>
<dbReference type="PRINTS" id="PR00081">
    <property type="entry name" value="GDHRDH"/>
</dbReference>
<evidence type="ECO:0000256" key="4">
    <source>
        <dbReference type="ARBA" id="ARBA00022801"/>
    </source>
</evidence>
<evidence type="ECO:0000256" key="1">
    <source>
        <dbReference type="ARBA" id="ARBA00001668"/>
    </source>
</evidence>
<evidence type="ECO:0000313" key="12">
    <source>
        <dbReference type="EMBL" id="KAL0085582.1"/>
    </source>
</evidence>
<dbReference type="PROSITE" id="PS00061">
    <property type="entry name" value="ADH_SHORT"/>
    <property type="match status" value="1"/>
</dbReference>
<evidence type="ECO:0000256" key="3">
    <source>
        <dbReference type="ARBA" id="ARBA00022763"/>
    </source>
</evidence>
<evidence type="ECO:0000256" key="9">
    <source>
        <dbReference type="ARBA" id="ARBA00023268"/>
    </source>
</evidence>
<evidence type="ECO:0000256" key="7">
    <source>
        <dbReference type="ARBA" id="ARBA00023204"/>
    </source>
</evidence>
<dbReference type="SUPFAM" id="SSF46946">
    <property type="entry name" value="S13-like H2TH domain"/>
    <property type="match status" value="1"/>
</dbReference>
<dbReference type="SMART" id="SM01232">
    <property type="entry name" value="H2TH"/>
    <property type="match status" value="1"/>
</dbReference>
<keyword evidence="6" id="KW-0238">DNA-binding</keyword>
<proteinExistence type="inferred from homology"/>
<dbReference type="Proteomes" id="UP001448207">
    <property type="component" value="Unassembled WGS sequence"/>
</dbReference>
<reference evidence="12 13" key="1">
    <citation type="submission" date="2024-04" db="EMBL/GenBank/DDBJ databases">
        <title>Symmetric and asymmetric DNA N6-adenine methylation regulates different biological responses in Mucorales.</title>
        <authorList>
            <consortium name="Lawrence Berkeley National Laboratory"/>
            <person name="Lax C."/>
            <person name="Mondo S.J."/>
            <person name="Osorio-Concepcion M."/>
            <person name="Muszewska A."/>
            <person name="Corrochano-Luque M."/>
            <person name="Gutierrez G."/>
            <person name="Riley R."/>
            <person name="Lipzen A."/>
            <person name="Guo J."/>
            <person name="Hundley H."/>
            <person name="Amirebrahimi M."/>
            <person name="Ng V."/>
            <person name="Lorenzo-Gutierrez D."/>
            <person name="Binder U."/>
            <person name="Yang J."/>
            <person name="Song Y."/>
            <person name="Canovas D."/>
            <person name="Navarro E."/>
            <person name="Freitag M."/>
            <person name="Gabaldon T."/>
            <person name="Grigoriev I.V."/>
            <person name="Corrochano L.M."/>
            <person name="Nicolas F.E."/>
            <person name="Garre V."/>
        </authorList>
    </citation>
    <scope>NUCLEOTIDE SEQUENCE [LARGE SCALE GENOMIC DNA]</scope>
    <source>
        <strain evidence="12 13">L51</strain>
    </source>
</reference>
<keyword evidence="3" id="KW-0227">DNA damage</keyword>
<keyword evidence="8" id="KW-0456">Lyase</keyword>
<feature type="domain" description="Formamidopyrimidine-DNA glycosylase catalytic" evidence="11">
    <location>
        <begin position="2"/>
        <end position="97"/>
    </location>
</feature>
<comment type="caution">
    <text evidence="12">The sequence shown here is derived from an EMBL/GenBank/DDBJ whole genome shotgun (WGS) entry which is preliminary data.</text>
</comment>
<dbReference type="SUPFAM" id="SSF51735">
    <property type="entry name" value="NAD(P)-binding Rossmann-fold domains"/>
    <property type="match status" value="1"/>
</dbReference>
<comment type="catalytic activity">
    <reaction evidence="1">
        <text>Hydrolysis of DNA containing ring-opened 7-methylguanine residues, releasing 2,6-diamino-4-hydroxy-5-(N-methyl)formamidopyrimidine.</text>
        <dbReference type="EC" id="3.2.2.23"/>
    </reaction>
</comment>
<evidence type="ECO:0000256" key="8">
    <source>
        <dbReference type="ARBA" id="ARBA00023239"/>
    </source>
</evidence>
<dbReference type="PROSITE" id="PS51068">
    <property type="entry name" value="FPG_CAT"/>
    <property type="match status" value="1"/>
</dbReference>
<protein>
    <recommendedName>
        <fullName evidence="11">Formamidopyrimidine-DNA glycosylase catalytic domain-containing protein</fullName>
    </recommendedName>
</protein>
<dbReference type="SUPFAM" id="SSF81624">
    <property type="entry name" value="N-terminal domain of MutM-like DNA repair proteins"/>
    <property type="match status" value="1"/>
</dbReference>
<evidence type="ECO:0000313" key="13">
    <source>
        <dbReference type="Proteomes" id="UP001448207"/>
    </source>
</evidence>
<dbReference type="PANTHER" id="PTHR22993">
    <property type="entry name" value="FORMAMIDOPYRIMIDINE-DNA GLYCOSYLASE"/>
    <property type="match status" value="1"/>
</dbReference>
<dbReference type="InterPro" id="IPR015886">
    <property type="entry name" value="H2TH_FPG"/>
</dbReference>
<evidence type="ECO:0000256" key="10">
    <source>
        <dbReference type="ARBA" id="ARBA00023295"/>
    </source>
</evidence>
<dbReference type="InterPro" id="IPR035937">
    <property type="entry name" value="FPG_N"/>
</dbReference>
<dbReference type="Pfam" id="PF06831">
    <property type="entry name" value="H2TH"/>
    <property type="match status" value="1"/>
</dbReference>
<evidence type="ECO:0000256" key="6">
    <source>
        <dbReference type="ARBA" id="ARBA00023125"/>
    </source>
</evidence>
<dbReference type="PANTHER" id="PTHR22993:SF9">
    <property type="entry name" value="FORMAMIDOPYRIMIDINE-DNA GLYCOSYLASE"/>
    <property type="match status" value="1"/>
</dbReference>
<keyword evidence="10" id="KW-0326">Glycosidase</keyword>
<dbReference type="InterPro" id="IPR002347">
    <property type="entry name" value="SDR_fam"/>
</dbReference>
<keyword evidence="4" id="KW-0378">Hydrolase</keyword>
<evidence type="ECO:0000259" key="11">
    <source>
        <dbReference type="PROSITE" id="PS51068"/>
    </source>
</evidence>
<name>A0ABR3B1M5_PHYBL</name>
<keyword evidence="13" id="KW-1185">Reference proteome</keyword>
<dbReference type="InterPro" id="IPR036291">
    <property type="entry name" value="NAD(P)-bd_dom_sf"/>
</dbReference>
<organism evidence="12 13">
    <name type="scientific">Phycomyces blakesleeanus</name>
    <dbReference type="NCBI Taxonomy" id="4837"/>
    <lineage>
        <taxon>Eukaryota</taxon>
        <taxon>Fungi</taxon>
        <taxon>Fungi incertae sedis</taxon>
        <taxon>Mucoromycota</taxon>
        <taxon>Mucoromycotina</taxon>
        <taxon>Mucoromycetes</taxon>
        <taxon>Mucorales</taxon>
        <taxon>Phycomycetaceae</taxon>
        <taxon>Phycomyces</taxon>
    </lineage>
</organism>
<dbReference type="EMBL" id="JBCLYO010000010">
    <property type="protein sequence ID" value="KAL0085582.1"/>
    <property type="molecule type" value="Genomic_DNA"/>
</dbReference>
<evidence type="ECO:0000256" key="5">
    <source>
        <dbReference type="ARBA" id="ARBA00022857"/>
    </source>
</evidence>
<evidence type="ECO:0000256" key="2">
    <source>
        <dbReference type="ARBA" id="ARBA00009409"/>
    </source>
</evidence>
<dbReference type="SMART" id="SM00898">
    <property type="entry name" value="Fapy_DNA_glyco"/>
    <property type="match status" value="1"/>
</dbReference>
<keyword evidence="7" id="KW-0234">DNA repair</keyword>
<dbReference type="Gene3D" id="1.10.8.50">
    <property type="match status" value="1"/>
</dbReference>
<sequence>MPEIAEVENARRKCHLNCVGRKIVKVEVQPDPIVFAGKEPADIVKVLENKKVVDTKRWGKYFVLMLDKGPHLVCHFGMTGTLKVLSTMLYTKKALFQSIILLCLLFFFKKTSFLYSKFKHNVDNLQLHNDKQAKDSTWPPRFYKILLTLKGPQDKSPMDMALTDSRRLGRIRLVGGDPLKSEPISKLGFDPILNLPNEDTFTALVQKRAMPIKALLLDQSFSAGVGNWVADEILYHSHIHPAQYANTLSTAQCHTLHQNMEYVCRTAVEADADSSLFPDNWIMNYRWKKGKGKGNGVLPNGQVMAFETVGGRTSCFVPEVQVLPESQKTKSEVKTKVKKRPIKEENDQITECIKKDGMSRAERYIKRAKTKANSLSNQRRLAAVPARKERVVILGCSSGIGRETALTYAARGASLVLFARRMAMLESLEQECKDRGATKVLVVQGDVGSQVDLEKIKTRSREELGGLDTAIYCAGMISVRPFFEACNIEFQKSSDQKSHYTAIETKSTSSYEALKKITDINYFAAVEATRVLLPLMIETSDMPNWIVISSMAGKVGAPTRAMYAGSKHAVHGFFDSLRVEVEKYGVHVGLVCPGTVDTELRASAVDRGTGEIAGSTKGKLSPQSVASRIVAASDRREREVYIPVMFGYAAVWAKLVASELVDWAAKRKYSSA</sequence>
<keyword evidence="9" id="KW-0511">Multifunctional enzyme</keyword>
<dbReference type="Gene3D" id="3.40.50.720">
    <property type="entry name" value="NAD(P)-binding Rossmann-like Domain"/>
    <property type="match status" value="1"/>
</dbReference>
<dbReference type="InterPro" id="IPR012319">
    <property type="entry name" value="FPG_cat"/>
</dbReference>
<comment type="similarity">
    <text evidence="2">Belongs to the FPG family.</text>
</comment>
<dbReference type="Pfam" id="PF00106">
    <property type="entry name" value="adh_short"/>
    <property type="match status" value="1"/>
</dbReference>
<dbReference type="Pfam" id="PF01149">
    <property type="entry name" value="Fapy_DNA_glyco"/>
    <property type="match status" value="1"/>
</dbReference>
<dbReference type="InterPro" id="IPR020904">
    <property type="entry name" value="Sc_DH/Rdtase_CS"/>
</dbReference>
<accession>A0ABR3B1M5</accession>
<dbReference type="InterPro" id="IPR010979">
    <property type="entry name" value="Ribosomal_uS13-like_H2TH"/>
</dbReference>
<dbReference type="Gene3D" id="3.20.190.10">
    <property type="entry name" value="MutM-like, N-terminal"/>
    <property type="match status" value="1"/>
</dbReference>
<keyword evidence="5" id="KW-0521">NADP</keyword>